<sequence length="289" mass="33307">MHFPKYWAKAEVREASAFGKDMTSSVWRWSDHSIEEAQALADQAAKKLRERISSGETLPDAYSYGDRPVREEVIHEQKDENKITDFVITRTTYGSLVLNSPHTLFVDVDLDESPRPNKVSGFFKKLFRSNEETTEPTAEEQAIGHLKGWVSEHSERGARVYRTRGGLRYLITHQPFKPGEAESDQVLEYLNSDPKYRRLCSIQKSFRARLTPKPWRCGTKRLPVRFPYNSDAEREALEGWEATYKNVSSGWRTCKYITSVGNTQIHPKVKAVQEMHDQMTETHKDLPLA</sequence>
<name>A0ABT9YHS1_9BACI</name>
<proteinExistence type="predicted"/>
<organism evidence="1 2">
    <name type="scientific">Alkalicoccobacillus murimartini</name>
    <dbReference type="NCBI Taxonomy" id="171685"/>
    <lineage>
        <taxon>Bacteria</taxon>
        <taxon>Bacillati</taxon>
        <taxon>Bacillota</taxon>
        <taxon>Bacilli</taxon>
        <taxon>Bacillales</taxon>
        <taxon>Bacillaceae</taxon>
        <taxon>Alkalicoccobacillus</taxon>
    </lineage>
</organism>
<comment type="caution">
    <text evidence="1">The sequence shown here is derived from an EMBL/GenBank/DDBJ whole genome shotgun (WGS) entry which is preliminary data.</text>
</comment>
<dbReference type="EMBL" id="JAUSUA010000003">
    <property type="protein sequence ID" value="MDQ0207409.1"/>
    <property type="molecule type" value="Genomic_DNA"/>
</dbReference>
<dbReference type="RefSeq" id="WP_306982710.1">
    <property type="nucleotide sequence ID" value="NZ_JAUSUA010000003.1"/>
</dbReference>
<reference evidence="1 2" key="1">
    <citation type="submission" date="2023-07" db="EMBL/GenBank/DDBJ databases">
        <title>Genomic Encyclopedia of Type Strains, Phase IV (KMG-IV): sequencing the most valuable type-strain genomes for metagenomic binning, comparative biology and taxonomic classification.</title>
        <authorList>
            <person name="Goeker M."/>
        </authorList>
    </citation>
    <scope>NUCLEOTIDE SEQUENCE [LARGE SCALE GENOMIC DNA]</scope>
    <source>
        <strain evidence="1 2">DSM 19154</strain>
    </source>
</reference>
<evidence type="ECO:0000313" key="1">
    <source>
        <dbReference type="EMBL" id="MDQ0207409.1"/>
    </source>
</evidence>
<accession>A0ABT9YHS1</accession>
<gene>
    <name evidence="1" type="ORF">J2S05_002210</name>
</gene>
<protein>
    <submittedName>
        <fullName evidence="1">Uncharacterized protein</fullName>
    </submittedName>
</protein>
<keyword evidence="2" id="KW-1185">Reference proteome</keyword>
<evidence type="ECO:0000313" key="2">
    <source>
        <dbReference type="Proteomes" id="UP001225034"/>
    </source>
</evidence>
<dbReference type="Proteomes" id="UP001225034">
    <property type="component" value="Unassembled WGS sequence"/>
</dbReference>